<dbReference type="CDD" id="cd09030">
    <property type="entry name" value="DUF1425"/>
    <property type="match status" value="1"/>
</dbReference>
<organism evidence="2 3">
    <name type="scientific">Chimaeribacter coloradensis</name>
    <dbReference type="NCBI Taxonomy" id="2060068"/>
    <lineage>
        <taxon>Bacteria</taxon>
        <taxon>Pseudomonadati</taxon>
        <taxon>Pseudomonadota</taxon>
        <taxon>Gammaproteobacteria</taxon>
        <taxon>Enterobacterales</taxon>
        <taxon>Yersiniaceae</taxon>
        <taxon>Chimaeribacter</taxon>
    </lineage>
</organism>
<dbReference type="AlphaFoldDB" id="A0A2N5ECZ9"/>
<dbReference type="Pfam" id="PF07233">
    <property type="entry name" value="DUF1425"/>
    <property type="match status" value="1"/>
</dbReference>
<keyword evidence="1" id="KW-0732">Signal</keyword>
<gene>
    <name evidence="2" type="ORF">CYR32_01320</name>
</gene>
<dbReference type="InterPro" id="IPR038483">
    <property type="entry name" value="YcfL-like_sf"/>
</dbReference>
<accession>A0A2N5ECZ9</accession>
<reference evidence="2 3" key="1">
    <citation type="submission" date="2017-12" db="EMBL/GenBank/DDBJ databases">
        <title>Characterization of six clinical isolates of Enterochimera gen. nov., a novel genus of the Yersiniaciae family and the three species Enterochimera arupensis sp. nov., Enterochimera coloradensis sp. nov, and Enterochimera californica sp. nov.</title>
        <authorList>
            <person name="Rossi A."/>
            <person name="Fisher M."/>
        </authorList>
    </citation>
    <scope>NUCLEOTIDE SEQUENCE [LARGE SCALE GENOMIC DNA]</scope>
    <source>
        <strain evidence="3">2016-Iso4</strain>
    </source>
</reference>
<proteinExistence type="predicted"/>
<dbReference type="Gene3D" id="2.60.40.3230">
    <property type="match status" value="1"/>
</dbReference>
<dbReference type="RefSeq" id="WP_101821763.1">
    <property type="nucleotide sequence ID" value="NZ_PJZH01000001.1"/>
</dbReference>
<evidence type="ECO:0000256" key="1">
    <source>
        <dbReference type="SAM" id="SignalP"/>
    </source>
</evidence>
<dbReference type="PROSITE" id="PS51257">
    <property type="entry name" value="PROKAR_LIPOPROTEIN"/>
    <property type="match status" value="1"/>
</dbReference>
<dbReference type="EMBL" id="PJZH01000001">
    <property type="protein sequence ID" value="PLR40410.1"/>
    <property type="molecule type" value="Genomic_DNA"/>
</dbReference>
<dbReference type="InterPro" id="IPR010824">
    <property type="entry name" value="DUF1425"/>
</dbReference>
<name>A0A2N5ECZ9_9GAMM</name>
<evidence type="ECO:0000313" key="2">
    <source>
        <dbReference type="EMBL" id="PLR40410.1"/>
    </source>
</evidence>
<dbReference type="OrthoDB" id="5616034at2"/>
<protein>
    <submittedName>
        <fullName evidence="2">DUF1425 domain-containing protein</fullName>
    </submittedName>
</protein>
<comment type="caution">
    <text evidence="2">The sequence shown here is derived from an EMBL/GenBank/DDBJ whole genome shotgun (WGS) entry which is preliminary data.</text>
</comment>
<dbReference type="Proteomes" id="UP000234503">
    <property type="component" value="Unassembled WGS sequence"/>
</dbReference>
<feature type="signal peptide" evidence="1">
    <location>
        <begin position="1"/>
        <end position="18"/>
    </location>
</feature>
<evidence type="ECO:0000313" key="3">
    <source>
        <dbReference type="Proteomes" id="UP000234503"/>
    </source>
</evidence>
<sequence length="126" mass="13523">MQVYRRAGLLLLLGIALAGCSTPQKIALNKQQTVVMESPVLTAGIIAGKPTIADASGRKSAAAVLSNSQTTPVTVHYRFYWYDAQGLDLLPLQPPRTITLAPASTATIYSLMGNLDADSVRLYLYL</sequence>
<feature type="chain" id="PRO_5014917728" evidence="1">
    <location>
        <begin position="19"/>
        <end position="126"/>
    </location>
</feature>
<keyword evidence="3" id="KW-1185">Reference proteome</keyword>